<evidence type="ECO:0000313" key="1">
    <source>
        <dbReference type="EMBL" id="SHJ99305.1"/>
    </source>
</evidence>
<dbReference type="RefSeq" id="WP_072910202.1">
    <property type="nucleotide sequence ID" value="NZ_FQZT01000034.1"/>
</dbReference>
<evidence type="ECO:0000313" key="2">
    <source>
        <dbReference type="Proteomes" id="UP000184171"/>
    </source>
</evidence>
<dbReference type="EMBL" id="FQZT01000034">
    <property type="protein sequence ID" value="SHJ99305.1"/>
    <property type="molecule type" value="Genomic_DNA"/>
</dbReference>
<name>A0A1M6NUB8_MALRU</name>
<dbReference type="Proteomes" id="UP000184171">
    <property type="component" value="Unassembled WGS sequence"/>
</dbReference>
<accession>A0A1M6NUB8</accession>
<reference evidence="1 2" key="1">
    <citation type="submission" date="2016-11" db="EMBL/GenBank/DDBJ databases">
        <authorList>
            <person name="Jaros S."/>
            <person name="Januszkiewicz K."/>
            <person name="Wedrychowicz H."/>
        </authorList>
    </citation>
    <scope>NUCLEOTIDE SEQUENCE [LARGE SCALE GENOMIC DNA]</scope>
    <source>
        <strain evidence="1 2">DSM 5091</strain>
    </source>
</reference>
<proteinExistence type="predicted"/>
<sequence length="157" mass="17614">MRTSFKLLLVVLLISIIALGFIGYRQFTLPKTAEMEEFFSRQRAMFKQKNAAILTALSTNTAIASGADKDVGYQWLETEPRPDSYQQGGSVTVRYYTHIRGVGVGAFGTGIAYIDPARKEKIYPTLEDMASDAKKVEGFIGYSHISGNWYSFFWEAD</sequence>
<gene>
    <name evidence="1" type="ORF">SAMN02745165_03709</name>
</gene>
<dbReference type="AlphaFoldDB" id="A0A1M6NUB8"/>
<protein>
    <submittedName>
        <fullName evidence="1">Uncharacterized protein</fullName>
    </submittedName>
</protein>
<keyword evidence="2" id="KW-1185">Reference proteome</keyword>
<organism evidence="1 2">
    <name type="scientific">Malonomonas rubra DSM 5091</name>
    <dbReference type="NCBI Taxonomy" id="1122189"/>
    <lineage>
        <taxon>Bacteria</taxon>
        <taxon>Pseudomonadati</taxon>
        <taxon>Thermodesulfobacteriota</taxon>
        <taxon>Desulfuromonadia</taxon>
        <taxon>Desulfuromonadales</taxon>
        <taxon>Geopsychrobacteraceae</taxon>
        <taxon>Malonomonas</taxon>
    </lineage>
</organism>